<proteinExistence type="predicted"/>
<evidence type="ECO:0000313" key="2">
    <source>
        <dbReference type="Proteomes" id="UP000287224"/>
    </source>
</evidence>
<keyword evidence="2" id="KW-1185">Reference proteome</keyword>
<dbReference type="AlphaFoldDB" id="A0A401ZKH1"/>
<dbReference type="Proteomes" id="UP000287224">
    <property type="component" value="Unassembled WGS sequence"/>
</dbReference>
<protein>
    <submittedName>
        <fullName evidence="1">Uncharacterized protein</fullName>
    </submittedName>
</protein>
<accession>A0A401ZKH1</accession>
<organism evidence="1 2">
    <name type="scientific">Dictyobacter aurantiacus</name>
    <dbReference type="NCBI Taxonomy" id="1936993"/>
    <lineage>
        <taxon>Bacteria</taxon>
        <taxon>Bacillati</taxon>
        <taxon>Chloroflexota</taxon>
        <taxon>Ktedonobacteria</taxon>
        <taxon>Ktedonobacterales</taxon>
        <taxon>Dictyobacteraceae</taxon>
        <taxon>Dictyobacter</taxon>
    </lineage>
</organism>
<name>A0A401ZKH1_9CHLR</name>
<reference evidence="2" key="1">
    <citation type="submission" date="2018-12" db="EMBL/GenBank/DDBJ databases">
        <title>Tengunoibacter tsumagoiensis gen. nov., sp. nov., Dictyobacter kobayashii sp. nov., D. alpinus sp. nov., and D. joshuensis sp. nov. and description of Dictyobacteraceae fam. nov. within the order Ktedonobacterales isolated from Tengu-no-mugimeshi.</title>
        <authorList>
            <person name="Wang C.M."/>
            <person name="Zheng Y."/>
            <person name="Sakai Y."/>
            <person name="Toyoda A."/>
            <person name="Minakuchi Y."/>
            <person name="Abe K."/>
            <person name="Yokota A."/>
            <person name="Yabe S."/>
        </authorList>
    </citation>
    <scope>NUCLEOTIDE SEQUENCE [LARGE SCALE GENOMIC DNA]</scope>
    <source>
        <strain evidence="2">S-27</strain>
    </source>
</reference>
<evidence type="ECO:0000313" key="1">
    <source>
        <dbReference type="EMBL" id="GCE07320.1"/>
    </source>
</evidence>
<gene>
    <name evidence="1" type="ORF">KDAU_46490</name>
</gene>
<comment type="caution">
    <text evidence="1">The sequence shown here is derived from an EMBL/GenBank/DDBJ whole genome shotgun (WGS) entry which is preliminary data.</text>
</comment>
<sequence length="46" mass="5043">MSRAGPIPHKKHDKRVRIQNGIQISNGSSINNAARVIKPTHTGLSR</sequence>
<dbReference type="EMBL" id="BIFQ01000001">
    <property type="protein sequence ID" value="GCE07320.1"/>
    <property type="molecule type" value="Genomic_DNA"/>
</dbReference>